<evidence type="ECO:0000256" key="5">
    <source>
        <dbReference type="ARBA" id="ARBA00023015"/>
    </source>
</evidence>
<reference evidence="12 13" key="1">
    <citation type="submission" date="2019-03" db="EMBL/GenBank/DDBJ databases">
        <title>Genomic Encyclopedia of Type Strains, Phase IV (KMG-IV): sequencing the most valuable type-strain genomes for metagenomic binning, comparative biology and taxonomic classification.</title>
        <authorList>
            <person name="Goeker M."/>
        </authorList>
    </citation>
    <scope>NUCLEOTIDE SEQUENCE [LARGE SCALE GENOMIC DNA]</scope>
    <source>
        <strain evidence="12 13">DSM 19345</strain>
    </source>
</reference>
<evidence type="ECO:0000256" key="2">
    <source>
        <dbReference type="ARBA" id="ARBA00022741"/>
    </source>
</evidence>
<dbReference type="SUPFAM" id="SSF46689">
    <property type="entry name" value="Homeodomain-like"/>
    <property type="match status" value="1"/>
</dbReference>
<dbReference type="Pfam" id="PF25601">
    <property type="entry name" value="AAA_lid_14"/>
    <property type="match status" value="1"/>
</dbReference>
<dbReference type="PROSITE" id="PS50110">
    <property type="entry name" value="RESPONSE_REGULATORY"/>
    <property type="match status" value="1"/>
</dbReference>
<organism evidence="12 13">
    <name type="scientific">Tepidamorphus gemmatus</name>
    <dbReference type="NCBI Taxonomy" id="747076"/>
    <lineage>
        <taxon>Bacteria</taxon>
        <taxon>Pseudomonadati</taxon>
        <taxon>Pseudomonadota</taxon>
        <taxon>Alphaproteobacteria</taxon>
        <taxon>Hyphomicrobiales</taxon>
        <taxon>Tepidamorphaceae</taxon>
        <taxon>Tepidamorphus</taxon>
    </lineage>
</organism>
<evidence type="ECO:0000256" key="6">
    <source>
        <dbReference type="ARBA" id="ARBA00023125"/>
    </source>
</evidence>
<dbReference type="GO" id="GO:0006355">
    <property type="term" value="P:regulation of DNA-templated transcription"/>
    <property type="evidence" value="ECO:0007669"/>
    <property type="project" value="InterPro"/>
</dbReference>
<dbReference type="Gene3D" id="3.40.50.300">
    <property type="entry name" value="P-loop containing nucleotide triphosphate hydrolases"/>
    <property type="match status" value="1"/>
</dbReference>
<dbReference type="GO" id="GO:0005524">
    <property type="term" value="F:ATP binding"/>
    <property type="evidence" value="ECO:0007669"/>
    <property type="project" value="UniProtKB-KW"/>
</dbReference>
<evidence type="ECO:0000259" key="11">
    <source>
        <dbReference type="PROSITE" id="PS50110"/>
    </source>
</evidence>
<keyword evidence="7" id="KW-0010">Activator</keyword>
<dbReference type="CDD" id="cd00009">
    <property type="entry name" value="AAA"/>
    <property type="match status" value="1"/>
</dbReference>
<gene>
    <name evidence="12" type="ORF">EDC22_106199</name>
</gene>
<dbReference type="InterPro" id="IPR025943">
    <property type="entry name" value="Sigma_54_int_dom_ATP-bd_2"/>
</dbReference>
<dbReference type="GO" id="GO:0000160">
    <property type="term" value="P:phosphorelay signal transduction system"/>
    <property type="evidence" value="ECO:0007669"/>
    <property type="project" value="UniProtKB-KW"/>
</dbReference>
<dbReference type="Gene3D" id="3.40.50.2300">
    <property type="match status" value="1"/>
</dbReference>
<dbReference type="PROSITE" id="PS50045">
    <property type="entry name" value="SIGMA54_INTERACT_4"/>
    <property type="match status" value="1"/>
</dbReference>
<protein>
    <submittedName>
        <fullName evidence="12">Two-component system repressor protein LuxO</fullName>
    </submittedName>
</protein>
<dbReference type="Gene3D" id="1.10.8.60">
    <property type="match status" value="1"/>
</dbReference>
<dbReference type="Pfam" id="PF02954">
    <property type="entry name" value="HTH_8"/>
    <property type="match status" value="1"/>
</dbReference>
<dbReference type="SMART" id="SM00448">
    <property type="entry name" value="REC"/>
    <property type="match status" value="1"/>
</dbReference>
<evidence type="ECO:0000256" key="4">
    <source>
        <dbReference type="ARBA" id="ARBA00023012"/>
    </source>
</evidence>
<evidence type="ECO:0000256" key="1">
    <source>
        <dbReference type="ARBA" id="ARBA00022553"/>
    </source>
</evidence>
<evidence type="ECO:0000313" key="13">
    <source>
        <dbReference type="Proteomes" id="UP000295678"/>
    </source>
</evidence>
<keyword evidence="2" id="KW-0547">Nucleotide-binding</keyword>
<dbReference type="PROSITE" id="PS00688">
    <property type="entry name" value="SIGMA54_INTERACT_3"/>
    <property type="match status" value="1"/>
</dbReference>
<dbReference type="FunFam" id="1.10.8.60:FF:000120">
    <property type="entry name" value="Sigma-54-dependent Fis family transcriptional regulator"/>
    <property type="match status" value="1"/>
</dbReference>
<sequence>MVDRDGAFRRFVRAQANGHAGLDAEVVEAETWRDVRRHDASEAPDAILLAIDADGSGLPDIAEAAAVAPVIAVSAAGSLNLAVAAMRGGASDFLLKPVRWDNLRDAIARVRRRNVKARARKSAIAPDFDRFIGRSAVMRDVFELISRMAPSRAPVFITGESGTGKELTAEAIHARSGRTGAFVAINCAAIPRDLIESEIFGHVRGAFTGAQDDRAGAAELAHGGTLFLDEICEMDPGLQTKLLRFIQTGTIRRIGDTRTRHVDVRFVCATNRDPAREVEAGRFRADLYYRLNVLPVTLPPLRERSEDVLPLADAFLAMFSAEEGRAFTGYEPAARALLMSYDWPGNVRQLENVIRRVVVMNDGEKITAAMLALALATHGGHQARAGAHSAATAAATAHRPATIEPLWVQERRIIEAALEAFQGNVGQAAAALGISPSTIYRKKQSWPTAGAAA</sequence>
<dbReference type="EMBL" id="SMAK01000006">
    <property type="protein sequence ID" value="TCT10004.1"/>
    <property type="molecule type" value="Genomic_DNA"/>
</dbReference>
<keyword evidence="1" id="KW-0597">Phosphoprotein</keyword>
<dbReference type="SMART" id="SM00382">
    <property type="entry name" value="AAA"/>
    <property type="match status" value="1"/>
</dbReference>
<comment type="caution">
    <text evidence="12">The sequence shown here is derived from an EMBL/GenBank/DDBJ whole genome shotgun (WGS) entry which is preliminary data.</text>
</comment>
<dbReference type="InterPro" id="IPR002197">
    <property type="entry name" value="HTH_Fis"/>
</dbReference>
<evidence type="ECO:0000256" key="8">
    <source>
        <dbReference type="ARBA" id="ARBA00023163"/>
    </source>
</evidence>
<comment type="caution">
    <text evidence="9">Lacks conserved residue(s) required for the propagation of feature annotation.</text>
</comment>
<dbReference type="PANTHER" id="PTHR32071">
    <property type="entry name" value="TRANSCRIPTIONAL REGULATORY PROTEIN"/>
    <property type="match status" value="1"/>
</dbReference>
<dbReference type="PROSITE" id="PS00676">
    <property type="entry name" value="SIGMA54_INTERACT_2"/>
    <property type="match status" value="1"/>
</dbReference>
<dbReference type="InterPro" id="IPR027417">
    <property type="entry name" value="P-loop_NTPase"/>
</dbReference>
<dbReference type="InterPro" id="IPR011006">
    <property type="entry name" value="CheY-like_superfamily"/>
</dbReference>
<dbReference type="RefSeq" id="WP_207903762.1">
    <property type="nucleotide sequence ID" value="NZ_SMAK01000006.1"/>
</dbReference>
<keyword evidence="8" id="KW-0804">Transcription</keyword>
<dbReference type="Pfam" id="PF00158">
    <property type="entry name" value="Sigma54_activat"/>
    <property type="match status" value="1"/>
</dbReference>
<evidence type="ECO:0000313" key="12">
    <source>
        <dbReference type="EMBL" id="TCT10004.1"/>
    </source>
</evidence>
<dbReference type="Gene3D" id="1.10.10.60">
    <property type="entry name" value="Homeodomain-like"/>
    <property type="match status" value="1"/>
</dbReference>
<accession>A0A4R3M8X9</accession>
<keyword evidence="13" id="KW-1185">Reference proteome</keyword>
<keyword evidence="4" id="KW-0902">Two-component regulatory system</keyword>
<dbReference type="AlphaFoldDB" id="A0A4R3M8X9"/>
<feature type="domain" description="Response regulatory" evidence="11">
    <location>
        <begin position="1"/>
        <end position="111"/>
    </location>
</feature>
<dbReference type="InterPro" id="IPR001789">
    <property type="entry name" value="Sig_transdc_resp-reg_receiver"/>
</dbReference>
<dbReference type="FunFam" id="3.40.50.300:FF:000006">
    <property type="entry name" value="DNA-binding transcriptional regulator NtrC"/>
    <property type="match status" value="1"/>
</dbReference>
<feature type="domain" description="Sigma-54 factor interaction" evidence="10">
    <location>
        <begin position="131"/>
        <end position="359"/>
    </location>
</feature>
<dbReference type="SUPFAM" id="SSF52540">
    <property type="entry name" value="P-loop containing nucleoside triphosphate hydrolases"/>
    <property type="match status" value="1"/>
</dbReference>
<evidence type="ECO:0000259" key="10">
    <source>
        <dbReference type="PROSITE" id="PS50045"/>
    </source>
</evidence>
<dbReference type="InterPro" id="IPR009057">
    <property type="entry name" value="Homeodomain-like_sf"/>
</dbReference>
<evidence type="ECO:0000256" key="7">
    <source>
        <dbReference type="ARBA" id="ARBA00023159"/>
    </source>
</evidence>
<name>A0A4R3M8X9_9HYPH</name>
<evidence type="ECO:0000256" key="9">
    <source>
        <dbReference type="PROSITE-ProRule" id="PRU00169"/>
    </source>
</evidence>
<keyword evidence="3" id="KW-0067">ATP-binding</keyword>
<proteinExistence type="predicted"/>
<keyword evidence="6" id="KW-0238">DNA-binding</keyword>
<dbReference type="InterPro" id="IPR003593">
    <property type="entry name" value="AAA+_ATPase"/>
</dbReference>
<dbReference type="InterPro" id="IPR025944">
    <property type="entry name" value="Sigma_54_int_dom_CS"/>
</dbReference>
<dbReference type="PANTHER" id="PTHR32071:SF117">
    <property type="entry name" value="PTS-DEPENDENT DIHYDROXYACETONE KINASE OPERON REGULATORY PROTEIN-RELATED"/>
    <property type="match status" value="1"/>
</dbReference>
<dbReference type="GO" id="GO:0043565">
    <property type="term" value="F:sequence-specific DNA binding"/>
    <property type="evidence" value="ECO:0007669"/>
    <property type="project" value="InterPro"/>
</dbReference>
<evidence type="ECO:0000256" key="3">
    <source>
        <dbReference type="ARBA" id="ARBA00022840"/>
    </source>
</evidence>
<keyword evidence="5" id="KW-0805">Transcription regulation</keyword>
<dbReference type="InterPro" id="IPR002078">
    <property type="entry name" value="Sigma_54_int"/>
</dbReference>
<dbReference type="SUPFAM" id="SSF52172">
    <property type="entry name" value="CheY-like"/>
    <property type="match status" value="1"/>
</dbReference>
<dbReference type="Proteomes" id="UP000295678">
    <property type="component" value="Unassembled WGS sequence"/>
</dbReference>
<dbReference type="InterPro" id="IPR058031">
    <property type="entry name" value="AAA_lid_NorR"/>
</dbReference>